<dbReference type="PANTHER" id="PTHR46228:SF2">
    <property type="entry name" value="KELCH REPEAT PROTEIN (AFU_ORTHOLOGUE AFUA_4G14350)"/>
    <property type="match status" value="1"/>
</dbReference>
<dbReference type="Gene3D" id="2.120.10.80">
    <property type="entry name" value="Kelch-type beta propeller"/>
    <property type="match status" value="1"/>
</dbReference>
<keyword evidence="3" id="KW-1185">Reference proteome</keyword>
<dbReference type="Pfam" id="PF24681">
    <property type="entry name" value="Kelch_KLHDC2_KLHL20_DRC7"/>
    <property type="match status" value="1"/>
</dbReference>
<evidence type="ECO:0000313" key="3">
    <source>
        <dbReference type="Proteomes" id="UP000887569"/>
    </source>
</evidence>
<proteinExistence type="predicted"/>
<sequence>SKLFMLDLKQGSWRTIGRREGELIPTPRDKTTGWTHQQRCYFFGGYGPSIFDMDNPSLYLRRGGEFLADNHDTFYWNNQLLIYDDSAPIRWSVATTSGSIPSARAASSSTYLEHRECVLLFGGRHAGERLFDLYLLDLETLIWTSVDVLGQSPCGRSWCTLTAVGSDSALLYGGFSTDGQVLSDSWRIEILTSRSERVVKGRWIRVNCLKEPAARLWHTAAFVDGLLFVCGGSDIPLSLAMTCSKVVRLRTSPPSLLALCFTSLSHRLHDINILPDFLKNRFFWLLYLRSRFAVSPLDRARFRIMQLREVIAMSNLR</sequence>
<dbReference type="Proteomes" id="UP000887569">
    <property type="component" value="Unplaced"/>
</dbReference>
<accession>A0A914ZLX2</accession>
<dbReference type="SUPFAM" id="SSF117281">
    <property type="entry name" value="Kelch motif"/>
    <property type="match status" value="1"/>
</dbReference>
<evidence type="ECO:0000256" key="1">
    <source>
        <dbReference type="ARBA" id="ARBA00022441"/>
    </source>
</evidence>
<evidence type="ECO:0000256" key="2">
    <source>
        <dbReference type="ARBA" id="ARBA00022737"/>
    </source>
</evidence>
<dbReference type="AlphaFoldDB" id="A0A914ZLX2"/>
<protein>
    <submittedName>
        <fullName evidence="4">Uncharacterized protein</fullName>
    </submittedName>
</protein>
<dbReference type="InterPro" id="IPR015915">
    <property type="entry name" value="Kelch-typ_b-propeller"/>
</dbReference>
<dbReference type="PANTHER" id="PTHR46228">
    <property type="entry name" value="KELCH DOMAIN-CONTAINING PROTEIN"/>
    <property type="match status" value="1"/>
</dbReference>
<keyword evidence="2" id="KW-0677">Repeat</keyword>
<dbReference type="WBParaSite" id="PgB08_g037_t01">
    <property type="protein sequence ID" value="PgB08_g037_t01"/>
    <property type="gene ID" value="PgB08_g037"/>
</dbReference>
<evidence type="ECO:0000313" key="4">
    <source>
        <dbReference type="WBParaSite" id="PgB08_g037_t01"/>
    </source>
</evidence>
<name>A0A914ZLX2_PARUN</name>
<reference evidence="4" key="1">
    <citation type="submission" date="2022-11" db="UniProtKB">
        <authorList>
            <consortium name="WormBaseParasite"/>
        </authorList>
    </citation>
    <scope>IDENTIFICATION</scope>
</reference>
<organism evidence="3 4">
    <name type="scientific">Parascaris univalens</name>
    <name type="common">Nematode worm</name>
    <dbReference type="NCBI Taxonomy" id="6257"/>
    <lineage>
        <taxon>Eukaryota</taxon>
        <taxon>Metazoa</taxon>
        <taxon>Ecdysozoa</taxon>
        <taxon>Nematoda</taxon>
        <taxon>Chromadorea</taxon>
        <taxon>Rhabditida</taxon>
        <taxon>Spirurina</taxon>
        <taxon>Ascaridomorpha</taxon>
        <taxon>Ascaridoidea</taxon>
        <taxon>Ascarididae</taxon>
        <taxon>Parascaris</taxon>
    </lineage>
</organism>
<keyword evidence="1" id="KW-0880">Kelch repeat</keyword>